<gene>
    <name evidence="1" type="ORF">V6250_20530</name>
</gene>
<comment type="caution">
    <text evidence="1">The sequence shown here is derived from an EMBL/GenBank/DDBJ whole genome shotgun (WGS) entry which is preliminary data.</text>
</comment>
<organism evidence="1 2">
    <name type="scientific">Pseudoalteromonas undina</name>
    <dbReference type="NCBI Taxonomy" id="43660"/>
    <lineage>
        <taxon>Bacteria</taxon>
        <taxon>Pseudomonadati</taxon>
        <taxon>Pseudomonadota</taxon>
        <taxon>Gammaproteobacteria</taxon>
        <taxon>Alteromonadales</taxon>
        <taxon>Pseudoalteromonadaceae</taxon>
        <taxon>Pseudoalteromonas</taxon>
    </lineage>
</organism>
<feature type="non-terminal residue" evidence="1">
    <location>
        <position position="1"/>
    </location>
</feature>
<evidence type="ECO:0000313" key="1">
    <source>
        <dbReference type="EMBL" id="MEL0606532.1"/>
    </source>
</evidence>
<accession>A0ACC6R9Q7</accession>
<evidence type="ECO:0000313" key="2">
    <source>
        <dbReference type="Proteomes" id="UP001374952"/>
    </source>
</evidence>
<sequence length="75" mass="7945">HAFDLNAIEGGIKERNARADDELVLLDGNTAKLNESTLVIADDNKALAIAGVFGGEQSGVTEKTDDIILESSFLN</sequence>
<keyword evidence="2" id="KW-1185">Reference proteome</keyword>
<reference evidence="1" key="1">
    <citation type="submission" date="2024-02" db="EMBL/GenBank/DDBJ databases">
        <title>Bacteria isolated from the canopy kelp, Nereocystis luetkeana.</title>
        <authorList>
            <person name="Pfister C.A."/>
            <person name="Younker I.T."/>
            <person name="Light S.H."/>
        </authorList>
    </citation>
    <scope>NUCLEOTIDE SEQUENCE</scope>
    <source>
        <strain evidence="1">TN.2.01</strain>
    </source>
</reference>
<protein>
    <submittedName>
        <fullName evidence="1">Phenylalanine--tRNA ligase beta subunit-related protein</fullName>
    </submittedName>
</protein>
<proteinExistence type="predicted"/>
<dbReference type="EMBL" id="JBAKAX010000165">
    <property type="protein sequence ID" value="MEL0606532.1"/>
    <property type="molecule type" value="Genomic_DNA"/>
</dbReference>
<feature type="non-terminal residue" evidence="1">
    <location>
        <position position="75"/>
    </location>
</feature>
<dbReference type="Proteomes" id="UP001374952">
    <property type="component" value="Unassembled WGS sequence"/>
</dbReference>
<keyword evidence="1" id="KW-0436">Ligase</keyword>
<name>A0ACC6R9Q7_9GAMM</name>